<comment type="caution">
    <text evidence="6">The sequence shown here is derived from an EMBL/GenBank/DDBJ whole genome shotgun (WGS) entry which is preliminary data.</text>
</comment>
<evidence type="ECO:0000313" key="6">
    <source>
        <dbReference type="EMBL" id="MDR6376174.1"/>
    </source>
</evidence>
<dbReference type="Pfam" id="PF00126">
    <property type="entry name" value="HTH_1"/>
    <property type="match status" value="1"/>
</dbReference>
<proteinExistence type="inferred from homology"/>
<dbReference type="PANTHER" id="PTHR30537">
    <property type="entry name" value="HTH-TYPE TRANSCRIPTIONAL REGULATOR"/>
    <property type="match status" value="1"/>
</dbReference>
<dbReference type="Gene3D" id="1.10.10.10">
    <property type="entry name" value="Winged helix-like DNA-binding domain superfamily/Winged helix DNA-binding domain"/>
    <property type="match status" value="1"/>
</dbReference>
<dbReference type="PANTHER" id="PTHR30537:SF5">
    <property type="entry name" value="HTH-TYPE TRANSCRIPTIONAL ACTIVATOR TTDR-RELATED"/>
    <property type="match status" value="1"/>
</dbReference>
<keyword evidence="7" id="KW-1185">Reference proteome</keyword>
<dbReference type="InterPro" id="IPR058163">
    <property type="entry name" value="LysR-type_TF_proteobact-type"/>
</dbReference>
<evidence type="ECO:0000313" key="7">
    <source>
        <dbReference type="Proteomes" id="UP001185254"/>
    </source>
</evidence>
<dbReference type="GO" id="GO:0003677">
    <property type="term" value="F:DNA binding"/>
    <property type="evidence" value="ECO:0007669"/>
    <property type="project" value="UniProtKB-KW"/>
</dbReference>
<protein>
    <submittedName>
        <fullName evidence="6">DNA-binding transcriptional LysR family regulator</fullName>
    </submittedName>
</protein>
<feature type="domain" description="HTH lysR-type" evidence="5">
    <location>
        <begin position="1"/>
        <end position="32"/>
    </location>
</feature>
<dbReference type="Pfam" id="PF03466">
    <property type="entry name" value="LysR_substrate"/>
    <property type="match status" value="1"/>
</dbReference>
<keyword evidence="2" id="KW-0805">Transcription regulation</keyword>
<dbReference type="InterPro" id="IPR005119">
    <property type="entry name" value="LysR_subst-bd"/>
</dbReference>
<sequence>MTPSGVSKAIARLEKRIGTQLIARTTRSVQLTPAGGAFHNRCKEVLRDLSRAEIEATGTALPSDDKVCVSLPLSYGRQVILPIITEFCAEHKNIKVDARFDDAFSRLVDDGIDLAVRIGESPGVGILATRASSVRFACCASPDYLLRHSPPTHPSEIRKHAGVDTAPSGSQERSTWKFVVNEEVYFVSPTSRLTVNNHDALIVAATHGTGLIYSHRFLVEDSIAKRTLIPVLKEFLPPPAPVWIVRSPARTAATSVRRLAEFIQLHLHDQRD</sequence>
<dbReference type="PROSITE" id="PS50931">
    <property type="entry name" value="HTH_LYSR"/>
    <property type="match status" value="1"/>
</dbReference>
<dbReference type="InterPro" id="IPR000847">
    <property type="entry name" value="LysR_HTH_N"/>
</dbReference>
<dbReference type="Gene3D" id="3.40.190.290">
    <property type="match status" value="1"/>
</dbReference>
<dbReference type="EMBL" id="JAVDQN010000002">
    <property type="protein sequence ID" value="MDR6376174.1"/>
    <property type="molecule type" value="Genomic_DNA"/>
</dbReference>
<evidence type="ECO:0000256" key="3">
    <source>
        <dbReference type="ARBA" id="ARBA00023125"/>
    </source>
</evidence>
<accession>A0ABU1KYZ1</accession>
<comment type="similarity">
    <text evidence="1">Belongs to the LysR transcriptional regulatory family.</text>
</comment>
<dbReference type="InterPro" id="IPR036388">
    <property type="entry name" value="WH-like_DNA-bd_sf"/>
</dbReference>
<dbReference type="SUPFAM" id="SSF53850">
    <property type="entry name" value="Periplasmic binding protein-like II"/>
    <property type="match status" value="1"/>
</dbReference>
<dbReference type="Proteomes" id="UP001185254">
    <property type="component" value="Unassembled WGS sequence"/>
</dbReference>
<dbReference type="InterPro" id="IPR036390">
    <property type="entry name" value="WH_DNA-bd_sf"/>
</dbReference>
<evidence type="ECO:0000259" key="5">
    <source>
        <dbReference type="PROSITE" id="PS50931"/>
    </source>
</evidence>
<dbReference type="CDD" id="cd08422">
    <property type="entry name" value="PBP2_CrgA_like"/>
    <property type="match status" value="1"/>
</dbReference>
<evidence type="ECO:0000256" key="2">
    <source>
        <dbReference type="ARBA" id="ARBA00023015"/>
    </source>
</evidence>
<reference evidence="6 7" key="1">
    <citation type="submission" date="2023-07" db="EMBL/GenBank/DDBJ databases">
        <title>Sorghum-associated microbial communities from plants grown in Nebraska, USA.</title>
        <authorList>
            <person name="Schachtman D."/>
        </authorList>
    </citation>
    <scope>NUCLEOTIDE SEQUENCE [LARGE SCALE GENOMIC DNA]</scope>
    <source>
        <strain evidence="6 7">DS1039</strain>
    </source>
</reference>
<dbReference type="SUPFAM" id="SSF46785">
    <property type="entry name" value="Winged helix' DNA-binding domain"/>
    <property type="match status" value="1"/>
</dbReference>
<keyword evidence="3 6" id="KW-0238">DNA-binding</keyword>
<organism evidence="6 7">
    <name type="scientific">Paraburkholderia caledonica</name>
    <dbReference type="NCBI Taxonomy" id="134536"/>
    <lineage>
        <taxon>Bacteria</taxon>
        <taxon>Pseudomonadati</taxon>
        <taxon>Pseudomonadota</taxon>
        <taxon>Betaproteobacteria</taxon>
        <taxon>Burkholderiales</taxon>
        <taxon>Burkholderiaceae</taxon>
        <taxon>Paraburkholderia</taxon>
    </lineage>
</organism>
<evidence type="ECO:0000256" key="1">
    <source>
        <dbReference type="ARBA" id="ARBA00009437"/>
    </source>
</evidence>
<gene>
    <name evidence="6" type="ORF">J2776_002874</name>
</gene>
<name>A0ABU1KYZ1_9BURK</name>
<keyword evidence="4" id="KW-0804">Transcription</keyword>
<evidence type="ECO:0000256" key="4">
    <source>
        <dbReference type="ARBA" id="ARBA00023163"/>
    </source>
</evidence>